<name>A0A1H9BPC0_9GAMM</name>
<proteinExistence type="predicted"/>
<feature type="domain" description="ATP-grasp" evidence="3">
    <location>
        <begin position="291"/>
        <end position="481"/>
    </location>
</feature>
<keyword evidence="2" id="KW-0547">Nucleotide-binding</keyword>
<protein>
    <submittedName>
        <fullName evidence="4">Glutathione synthase/RimK-type ligase, ATP-grasp superfamily</fullName>
    </submittedName>
</protein>
<dbReference type="EMBL" id="FOFO01000010">
    <property type="protein sequence ID" value="SEP90383.1"/>
    <property type="molecule type" value="Genomic_DNA"/>
</dbReference>
<sequence>MSDHVLLIEQPGDWKPHFPEYPVVVAEDYLTNPRYSSHTRLRVINLCRSHRYLSEGYYCSLLAEARQHKVVPTVRTLQDLSRKSIYSLDTEDIDRKVARVLGRKRVGLQPTAFEMTVFFGQCAPKEMHEIGQQLFSIFRAPLFKVEFKLVGQWRIDAIKPLALNSLTPEQETAFFEALDNYLKRPWRKPRGPRNFKYDLAILQNPDEDLPPSNRAALNQFVRQGKALGLEVDLIDRKDFGRLAEYDALFIRETTRIDHYTYRFARKADGEGMVVIDDPDSILKCTNKVYLAELLAGQKVPTPRTLILRKENILAAEEVIGYPVVLKIPDGSFSRGVFKAEDRAELEEISKRLFKESDLILAQEFVYTEFDWRVGILNKQPLYVCQYLMSKKHWQIVNHQAKGSLRQGGFRTLPVDQAPPVVLKTALKAANLIGDGLYGVDLKQTDRGVMVIEVNDNPSLDAGVEDEVLKEGLYQAIMKDLVRRLDLMRRR</sequence>
<dbReference type="PANTHER" id="PTHR21621:SF0">
    <property type="entry name" value="BETA-CITRYLGLUTAMATE SYNTHASE B-RELATED"/>
    <property type="match status" value="1"/>
</dbReference>
<dbReference type="OrthoDB" id="9800957at2"/>
<accession>A0A1H9BPC0</accession>
<reference evidence="4 5" key="1">
    <citation type="submission" date="2016-10" db="EMBL/GenBank/DDBJ databases">
        <authorList>
            <person name="de Groot N.N."/>
        </authorList>
    </citation>
    <scope>NUCLEOTIDE SEQUENCE [LARGE SCALE GENOMIC DNA]</scope>
    <source>
        <strain evidence="4 5">B7-7</strain>
    </source>
</reference>
<keyword evidence="5" id="KW-1185">Reference proteome</keyword>
<keyword evidence="2" id="KW-0067">ATP-binding</keyword>
<keyword evidence="4" id="KW-0436">Ligase</keyword>
<evidence type="ECO:0000313" key="5">
    <source>
        <dbReference type="Proteomes" id="UP000199496"/>
    </source>
</evidence>
<dbReference type="GO" id="GO:0009432">
    <property type="term" value="P:SOS response"/>
    <property type="evidence" value="ECO:0007669"/>
    <property type="project" value="TreeGrafter"/>
</dbReference>
<dbReference type="Pfam" id="PF08443">
    <property type="entry name" value="RimK"/>
    <property type="match status" value="1"/>
</dbReference>
<dbReference type="GO" id="GO:0046872">
    <property type="term" value="F:metal ion binding"/>
    <property type="evidence" value="ECO:0007669"/>
    <property type="project" value="InterPro"/>
</dbReference>
<dbReference type="PANTHER" id="PTHR21621">
    <property type="entry name" value="RIBOSOMAL PROTEIN S6 MODIFICATION PROTEIN"/>
    <property type="match status" value="1"/>
</dbReference>
<dbReference type="GO" id="GO:0018169">
    <property type="term" value="F:ribosomal S6-glutamic acid ligase activity"/>
    <property type="evidence" value="ECO:0007669"/>
    <property type="project" value="TreeGrafter"/>
</dbReference>
<dbReference type="PROSITE" id="PS50975">
    <property type="entry name" value="ATP_GRASP"/>
    <property type="match status" value="1"/>
</dbReference>
<evidence type="ECO:0000259" key="3">
    <source>
        <dbReference type="PROSITE" id="PS50975"/>
    </source>
</evidence>
<gene>
    <name evidence="4" type="ORF">SAMN05421693_11011</name>
</gene>
<keyword evidence="1" id="KW-0464">Manganese</keyword>
<evidence type="ECO:0000313" key="4">
    <source>
        <dbReference type="EMBL" id="SEP90383.1"/>
    </source>
</evidence>
<dbReference type="SUPFAM" id="SSF56059">
    <property type="entry name" value="Glutathione synthetase ATP-binding domain-like"/>
    <property type="match status" value="1"/>
</dbReference>
<dbReference type="Pfam" id="PF14401">
    <property type="entry name" value="RLAN"/>
    <property type="match status" value="1"/>
</dbReference>
<organism evidence="4 5">
    <name type="scientific">Ectothiorhodospira magna</name>
    <dbReference type="NCBI Taxonomy" id="867345"/>
    <lineage>
        <taxon>Bacteria</taxon>
        <taxon>Pseudomonadati</taxon>
        <taxon>Pseudomonadota</taxon>
        <taxon>Gammaproteobacteria</taxon>
        <taxon>Chromatiales</taxon>
        <taxon>Ectothiorhodospiraceae</taxon>
        <taxon>Ectothiorhodospira</taxon>
    </lineage>
</organism>
<dbReference type="Gene3D" id="3.30.470.20">
    <property type="entry name" value="ATP-grasp fold, B domain"/>
    <property type="match status" value="1"/>
</dbReference>
<dbReference type="InterPro" id="IPR025839">
    <property type="entry name" value="RLAN_dom"/>
</dbReference>
<dbReference type="Proteomes" id="UP000199496">
    <property type="component" value="Unassembled WGS sequence"/>
</dbReference>
<dbReference type="InterPro" id="IPR013651">
    <property type="entry name" value="ATP-grasp_RimK-type"/>
</dbReference>
<dbReference type="GO" id="GO:0005737">
    <property type="term" value="C:cytoplasm"/>
    <property type="evidence" value="ECO:0007669"/>
    <property type="project" value="TreeGrafter"/>
</dbReference>
<evidence type="ECO:0000256" key="2">
    <source>
        <dbReference type="PROSITE-ProRule" id="PRU00409"/>
    </source>
</evidence>
<dbReference type="STRING" id="867345.SAMN05421693_11011"/>
<dbReference type="Gene3D" id="3.30.1490.20">
    <property type="entry name" value="ATP-grasp fold, A domain"/>
    <property type="match status" value="1"/>
</dbReference>
<dbReference type="RefSeq" id="WP_090205477.1">
    <property type="nucleotide sequence ID" value="NZ_FOFO01000010.1"/>
</dbReference>
<dbReference type="GO" id="GO:0005524">
    <property type="term" value="F:ATP binding"/>
    <property type="evidence" value="ECO:0007669"/>
    <property type="project" value="UniProtKB-UniRule"/>
</dbReference>
<dbReference type="InterPro" id="IPR011761">
    <property type="entry name" value="ATP-grasp"/>
</dbReference>
<dbReference type="InterPro" id="IPR013815">
    <property type="entry name" value="ATP_grasp_subdomain_1"/>
</dbReference>
<dbReference type="AlphaFoldDB" id="A0A1H9BPC0"/>
<evidence type="ECO:0000256" key="1">
    <source>
        <dbReference type="ARBA" id="ARBA00023211"/>
    </source>
</evidence>